<sequence length="43" mass="4617">MSSLQTTSPPLEGLEGALVGCIPVDRRGRLSLLCYLFYSGVNC</sequence>
<protein>
    <submittedName>
        <fullName evidence="1">Uncharacterized protein</fullName>
    </submittedName>
</protein>
<accession>C9MTW8</accession>
<keyword evidence="2" id="KW-1185">Reference proteome</keyword>
<reference evidence="1 2" key="1">
    <citation type="submission" date="2009-09" db="EMBL/GenBank/DDBJ databases">
        <authorList>
            <person name="Weinstock G."/>
            <person name="Sodergren E."/>
            <person name="Clifton S."/>
            <person name="Fulton L."/>
            <person name="Fulton B."/>
            <person name="Courtney L."/>
            <person name="Fronick C."/>
            <person name="Harrison M."/>
            <person name="Strong C."/>
            <person name="Farmer C."/>
            <person name="Delahaunty K."/>
            <person name="Markovic C."/>
            <person name="Hall O."/>
            <person name="Minx P."/>
            <person name="Tomlinson C."/>
            <person name="Mitreva M."/>
            <person name="Nelson J."/>
            <person name="Hou S."/>
            <person name="Wollam A."/>
            <person name="Pepin K.H."/>
            <person name="Johnson M."/>
            <person name="Bhonagiri V."/>
            <person name="Nash W.E."/>
            <person name="Warren W."/>
            <person name="Chinwalla A."/>
            <person name="Mardis E.R."/>
            <person name="Wilson R.K."/>
        </authorList>
    </citation>
    <scope>NUCLEOTIDE SEQUENCE [LARGE SCALE GENOMIC DNA]</scope>
    <source>
        <strain evidence="1 2">F0319</strain>
    </source>
</reference>
<dbReference type="Proteomes" id="UP000003327">
    <property type="component" value="Unassembled WGS sequence"/>
</dbReference>
<proteinExistence type="predicted"/>
<dbReference type="HOGENOM" id="CLU_3237926_0_0_10"/>
<dbReference type="AlphaFoldDB" id="C9MTW8"/>
<organism evidence="1 2">
    <name type="scientific">Prevotella veroralis F0319</name>
    <dbReference type="NCBI Taxonomy" id="649761"/>
    <lineage>
        <taxon>Bacteria</taxon>
        <taxon>Pseudomonadati</taxon>
        <taxon>Bacteroidota</taxon>
        <taxon>Bacteroidia</taxon>
        <taxon>Bacteroidales</taxon>
        <taxon>Prevotellaceae</taxon>
        <taxon>Prevotella</taxon>
    </lineage>
</organism>
<comment type="caution">
    <text evidence="1">The sequence shown here is derived from an EMBL/GenBank/DDBJ whole genome shotgun (WGS) entry which is preliminary data.</text>
</comment>
<name>C9MTW8_9BACT</name>
<gene>
    <name evidence="1" type="ORF">HMPREF0973_03098</name>
</gene>
<dbReference type="EMBL" id="ACVA01000092">
    <property type="protein sequence ID" value="EEX17047.1"/>
    <property type="molecule type" value="Genomic_DNA"/>
</dbReference>
<evidence type="ECO:0000313" key="1">
    <source>
        <dbReference type="EMBL" id="EEX17047.1"/>
    </source>
</evidence>
<evidence type="ECO:0000313" key="2">
    <source>
        <dbReference type="Proteomes" id="UP000003327"/>
    </source>
</evidence>